<accession>A0ABS8VHC7</accession>
<proteinExistence type="predicted"/>
<comment type="caution">
    <text evidence="1">The sequence shown here is derived from an EMBL/GenBank/DDBJ whole genome shotgun (WGS) entry which is preliminary data.</text>
</comment>
<keyword evidence="2" id="KW-1185">Reference proteome</keyword>
<dbReference type="EMBL" id="JACEIK010004899">
    <property type="protein sequence ID" value="MCD9646708.1"/>
    <property type="molecule type" value="Genomic_DNA"/>
</dbReference>
<evidence type="ECO:0000313" key="2">
    <source>
        <dbReference type="Proteomes" id="UP000823775"/>
    </source>
</evidence>
<name>A0ABS8VHC7_DATST</name>
<sequence length="70" mass="7980">MGVASSSLAQRHPLLGDLEPRSWRSMGLSVLMPRRKQSTPMVNPEMYFMMLEKPPYHDIHDTLCGEHSVV</sequence>
<protein>
    <submittedName>
        <fullName evidence="1">Uncharacterized protein</fullName>
    </submittedName>
</protein>
<gene>
    <name evidence="1" type="ORF">HAX54_036766</name>
</gene>
<reference evidence="1 2" key="1">
    <citation type="journal article" date="2021" name="BMC Genomics">
        <title>Datura genome reveals duplications of psychoactive alkaloid biosynthetic genes and high mutation rate following tissue culture.</title>
        <authorList>
            <person name="Rajewski A."/>
            <person name="Carter-House D."/>
            <person name="Stajich J."/>
            <person name="Litt A."/>
        </authorList>
    </citation>
    <scope>NUCLEOTIDE SEQUENCE [LARGE SCALE GENOMIC DNA]</scope>
    <source>
        <strain evidence="1">AR-01</strain>
    </source>
</reference>
<dbReference type="Proteomes" id="UP000823775">
    <property type="component" value="Unassembled WGS sequence"/>
</dbReference>
<organism evidence="1 2">
    <name type="scientific">Datura stramonium</name>
    <name type="common">Jimsonweed</name>
    <name type="synonym">Common thornapple</name>
    <dbReference type="NCBI Taxonomy" id="4076"/>
    <lineage>
        <taxon>Eukaryota</taxon>
        <taxon>Viridiplantae</taxon>
        <taxon>Streptophyta</taxon>
        <taxon>Embryophyta</taxon>
        <taxon>Tracheophyta</taxon>
        <taxon>Spermatophyta</taxon>
        <taxon>Magnoliopsida</taxon>
        <taxon>eudicotyledons</taxon>
        <taxon>Gunneridae</taxon>
        <taxon>Pentapetalae</taxon>
        <taxon>asterids</taxon>
        <taxon>lamiids</taxon>
        <taxon>Solanales</taxon>
        <taxon>Solanaceae</taxon>
        <taxon>Solanoideae</taxon>
        <taxon>Datureae</taxon>
        <taxon>Datura</taxon>
    </lineage>
</organism>
<evidence type="ECO:0000313" key="1">
    <source>
        <dbReference type="EMBL" id="MCD9646708.1"/>
    </source>
</evidence>